<evidence type="ECO:0000259" key="3">
    <source>
        <dbReference type="PROSITE" id="PS50977"/>
    </source>
</evidence>
<gene>
    <name evidence="4" type="ORF">GCM10012282_60670</name>
</gene>
<keyword evidence="5" id="KW-1185">Reference proteome</keyword>
<dbReference type="PROSITE" id="PS50977">
    <property type="entry name" value="HTH_TETR_2"/>
    <property type="match status" value="1"/>
</dbReference>
<organism evidence="4 5">
    <name type="scientific">Streptomyces lacrimifluminis</name>
    <dbReference type="NCBI Taxonomy" id="1500077"/>
    <lineage>
        <taxon>Bacteria</taxon>
        <taxon>Bacillati</taxon>
        <taxon>Actinomycetota</taxon>
        <taxon>Actinomycetes</taxon>
        <taxon>Kitasatosporales</taxon>
        <taxon>Streptomycetaceae</taxon>
        <taxon>Streptomyces</taxon>
    </lineage>
</organism>
<evidence type="ECO:0000256" key="2">
    <source>
        <dbReference type="PROSITE-ProRule" id="PRU00335"/>
    </source>
</evidence>
<dbReference type="Proteomes" id="UP000625682">
    <property type="component" value="Unassembled WGS sequence"/>
</dbReference>
<dbReference type="AlphaFoldDB" id="A0A917LA95"/>
<dbReference type="InterPro" id="IPR009057">
    <property type="entry name" value="Homeodomain-like_sf"/>
</dbReference>
<evidence type="ECO:0000313" key="5">
    <source>
        <dbReference type="Proteomes" id="UP000625682"/>
    </source>
</evidence>
<reference evidence="4" key="2">
    <citation type="submission" date="2020-09" db="EMBL/GenBank/DDBJ databases">
        <authorList>
            <person name="Sun Q."/>
            <person name="Zhou Y."/>
        </authorList>
    </citation>
    <scope>NUCLEOTIDE SEQUENCE</scope>
    <source>
        <strain evidence="4">CGMCC 4.7272</strain>
    </source>
</reference>
<reference evidence="4" key="1">
    <citation type="journal article" date="2014" name="Int. J. Syst. Evol. Microbiol.">
        <title>Complete genome sequence of Corynebacterium casei LMG S-19264T (=DSM 44701T), isolated from a smear-ripened cheese.</title>
        <authorList>
            <consortium name="US DOE Joint Genome Institute (JGI-PGF)"/>
            <person name="Walter F."/>
            <person name="Albersmeier A."/>
            <person name="Kalinowski J."/>
            <person name="Ruckert C."/>
        </authorList>
    </citation>
    <scope>NUCLEOTIDE SEQUENCE</scope>
    <source>
        <strain evidence="4">CGMCC 4.7272</strain>
    </source>
</reference>
<dbReference type="GO" id="GO:0003677">
    <property type="term" value="F:DNA binding"/>
    <property type="evidence" value="ECO:0007669"/>
    <property type="project" value="UniProtKB-UniRule"/>
</dbReference>
<evidence type="ECO:0000313" key="4">
    <source>
        <dbReference type="EMBL" id="GGJ55414.1"/>
    </source>
</evidence>
<dbReference type="Gene3D" id="1.10.357.10">
    <property type="entry name" value="Tetracycline Repressor, domain 2"/>
    <property type="match status" value="1"/>
</dbReference>
<dbReference type="SUPFAM" id="SSF46689">
    <property type="entry name" value="Homeodomain-like"/>
    <property type="match status" value="1"/>
</dbReference>
<proteinExistence type="predicted"/>
<dbReference type="InterPro" id="IPR050624">
    <property type="entry name" value="HTH-type_Tx_Regulator"/>
</dbReference>
<dbReference type="InterPro" id="IPR001647">
    <property type="entry name" value="HTH_TetR"/>
</dbReference>
<dbReference type="RefSeq" id="WP_189150608.1">
    <property type="nucleotide sequence ID" value="NZ_BAABER010000023.1"/>
</dbReference>
<protein>
    <recommendedName>
        <fullName evidence="3">HTH tetR-type domain-containing protein</fullName>
    </recommendedName>
</protein>
<keyword evidence="1 2" id="KW-0238">DNA-binding</keyword>
<evidence type="ECO:0000256" key="1">
    <source>
        <dbReference type="ARBA" id="ARBA00023125"/>
    </source>
</evidence>
<sequence>MKRRKGVSDISKESRVDPRVTRTRELLVDTVIHLLQNAGTDSRTLSISEITAAARLSRPTFYQHYSGPEELIAEAVQRRLQMRVEQGMTEESPGEDVPSTLLDLLRELNRHRWMYGRIIRGDGQFGQGRQAVVDHTAAYFSRLSHEPETRLFLAGGLLAVLTPWMQSREQAPETEVVAVADRLWTLIRRTTATPGQ</sequence>
<dbReference type="PANTHER" id="PTHR43479:SF7">
    <property type="entry name" value="TETR-FAMILY TRANSCRIPTIONAL REGULATOR"/>
    <property type="match status" value="1"/>
</dbReference>
<dbReference type="EMBL" id="BMMU01000025">
    <property type="protein sequence ID" value="GGJ55414.1"/>
    <property type="molecule type" value="Genomic_DNA"/>
</dbReference>
<dbReference type="PANTHER" id="PTHR43479">
    <property type="entry name" value="ACREF/ENVCD OPERON REPRESSOR-RELATED"/>
    <property type="match status" value="1"/>
</dbReference>
<feature type="DNA-binding region" description="H-T-H motif" evidence="2">
    <location>
        <begin position="46"/>
        <end position="65"/>
    </location>
</feature>
<name>A0A917LA95_9ACTN</name>
<accession>A0A917LA95</accession>
<comment type="caution">
    <text evidence="4">The sequence shown here is derived from an EMBL/GenBank/DDBJ whole genome shotgun (WGS) entry which is preliminary data.</text>
</comment>
<feature type="domain" description="HTH tetR-type" evidence="3">
    <location>
        <begin position="21"/>
        <end position="83"/>
    </location>
</feature>